<feature type="transmembrane region" description="Helical" evidence="6">
    <location>
        <begin position="103"/>
        <end position="125"/>
    </location>
</feature>
<dbReference type="Pfam" id="PF01699">
    <property type="entry name" value="Na_Ca_ex"/>
    <property type="match status" value="2"/>
</dbReference>
<organism evidence="9 10">
    <name type="scientific">Blattamonas nauphoetae</name>
    <dbReference type="NCBI Taxonomy" id="2049346"/>
    <lineage>
        <taxon>Eukaryota</taxon>
        <taxon>Metamonada</taxon>
        <taxon>Preaxostyla</taxon>
        <taxon>Oxymonadida</taxon>
        <taxon>Blattamonas</taxon>
    </lineage>
</organism>
<dbReference type="PANTHER" id="PTHR12266">
    <property type="entry name" value="NA+/CA2+ K+ INDEPENDENT EXCHANGER"/>
    <property type="match status" value="1"/>
</dbReference>
<reference evidence="9 10" key="1">
    <citation type="journal article" date="2022" name="bioRxiv">
        <title>Genomics of Preaxostyla Flagellates Illuminates Evolutionary Transitions and the Path Towards Mitochondrial Loss.</title>
        <authorList>
            <person name="Novak L.V.F."/>
            <person name="Treitli S.C."/>
            <person name="Pyrih J."/>
            <person name="Halakuc P."/>
            <person name="Pipaliya S.V."/>
            <person name="Vacek V."/>
            <person name="Brzon O."/>
            <person name="Soukal P."/>
            <person name="Eme L."/>
            <person name="Dacks J.B."/>
            <person name="Karnkowska A."/>
            <person name="Elias M."/>
            <person name="Hampl V."/>
        </authorList>
    </citation>
    <scope>NUCLEOTIDE SEQUENCE [LARGE SCALE GENOMIC DNA]</scope>
    <source>
        <strain evidence="9">NAU3</strain>
        <tissue evidence="9">Gut</tissue>
    </source>
</reference>
<feature type="signal peptide" evidence="7">
    <location>
        <begin position="1"/>
        <end position="28"/>
    </location>
</feature>
<evidence type="ECO:0000256" key="7">
    <source>
        <dbReference type="SAM" id="SignalP"/>
    </source>
</evidence>
<evidence type="ECO:0000256" key="3">
    <source>
        <dbReference type="ARBA" id="ARBA00022692"/>
    </source>
</evidence>
<feature type="transmembrane region" description="Helical" evidence="6">
    <location>
        <begin position="369"/>
        <end position="388"/>
    </location>
</feature>
<evidence type="ECO:0000256" key="5">
    <source>
        <dbReference type="ARBA" id="ARBA00023136"/>
    </source>
</evidence>
<keyword evidence="10" id="KW-1185">Reference proteome</keyword>
<feature type="transmembrane region" description="Helical" evidence="6">
    <location>
        <begin position="524"/>
        <end position="548"/>
    </location>
</feature>
<evidence type="ECO:0000313" key="10">
    <source>
        <dbReference type="Proteomes" id="UP001281761"/>
    </source>
</evidence>
<evidence type="ECO:0000259" key="8">
    <source>
        <dbReference type="Pfam" id="PF01699"/>
    </source>
</evidence>
<gene>
    <name evidence="9" type="ORF">BLNAU_19921</name>
</gene>
<proteinExistence type="predicted"/>
<evidence type="ECO:0000256" key="4">
    <source>
        <dbReference type="ARBA" id="ARBA00022989"/>
    </source>
</evidence>
<dbReference type="InterPro" id="IPR004837">
    <property type="entry name" value="NaCa_Exmemb"/>
</dbReference>
<evidence type="ECO:0000313" key="9">
    <source>
        <dbReference type="EMBL" id="KAK2945131.1"/>
    </source>
</evidence>
<feature type="transmembrane region" description="Helical" evidence="6">
    <location>
        <begin position="234"/>
        <end position="253"/>
    </location>
</feature>
<feature type="transmembrane region" description="Helical" evidence="6">
    <location>
        <begin position="594"/>
        <end position="613"/>
    </location>
</feature>
<feature type="transmembrane region" description="Helical" evidence="6">
    <location>
        <begin position="177"/>
        <end position="198"/>
    </location>
</feature>
<keyword evidence="3 6" id="KW-0812">Transmembrane</keyword>
<dbReference type="Proteomes" id="UP001281761">
    <property type="component" value="Unassembled WGS sequence"/>
</dbReference>
<feature type="domain" description="Sodium/calcium exchanger membrane region" evidence="8">
    <location>
        <begin position="112"/>
        <end position="252"/>
    </location>
</feature>
<evidence type="ECO:0000256" key="1">
    <source>
        <dbReference type="ARBA" id="ARBA00004141"/>
    </source>
</evidence>
<dbReference type="InterPro" id="IPR044880">
    <property type="entry name" value="NCX_ion-bd_dom_sf"/>
</dbReference>
<evidence type="ECO:0000256" key="6">
    <source>
        <dbReference type="SAM" id="Phobius"/>
    </source>
</evidence>
<name>A0ABQ9X397_9EUKA</name>
<dbReference type="Gene3D" id="1.20.1420.30">
    <property type="entry name" value="NCX, central ion-binding region"/>
    <property type="match status" value="2"/>
</dbReference>
<feature type="transmembrane region" description="Helical" evidence="6">
    <location>
        <begin position="403"/>
        <end position="424"/>
    </location>
</feature>
<feature type="chain" id="PRO_5045206731" evidence="7">
    <location>
        <begin position="29"/>
        <end position="615"/>
    </location>
</feature>
<keyword evidence="2" id="KW-0813">Transport</keyword>
<sequence length="615" mass="68249">MGDHRFPSSMKFLLGGLFFIATLFLTTSQVGSESQASHSFSNEESQTPLANTTSTELLPDTCVIPSATAAEQCVFIKEHCKEVANSGIIPYMRLHYCFYNKNWLVAALLFGYLLFSFAYFVLVAVDNFLLPSLLEMSNALGLPDELAGVTLLALGNAAPDMFAQIRSAKSLGVEYAIGESIGASTFALSFVAGVVLLIRPLQSLHKGLWIRDLPWLLVLSGVYLLILVCRYVSLPIGMLMWILYFSYLFFCYATRNKVKDSPKEVEDKAESDQTQIVDDSNQTENVVSVDRSTLQGISRSEPSSDAHSPDYKQASRIRRLWRWFKGEVLPLVAGDMDMSKKPVYYYVWSKFWPWVFVSLNLPSLEYQNWFRLGANSFLLPWTLALLYVRSGDSPTKKEMKMRMLTAFSIATIYGLVFFCVSYVLNGKRKRRNKNGTDSVGEGKDAKEVSVKTLSIVNWFFRIVVFVYSLVAVNLYVSEMATIVATLTRIMHISGTFLASSLLVWTSALGDLTSNVLAAIQGHPLLALTACFSSPIAQSLIGLPLSFFARAFTPPFPVAVHLSINKSSMAFYGTFLAAVIVIGSVGFMRKKLGRVTGTVLICLYFIGVIAAWVISS</sequence>
<feature type="transmembrane region" description="Helical" evidence="6">
    <location>
        <begin position="210"/>
        <end position="228"/>
    </location>
</feature>
<protein>
    <submittedName>
        <fullName evidence="9">Ca2+:Cation Antiporter</fullName>
    </submittedName>
</protein>
<dbReference type="PANTHER" id="PTHR12266:SF0">
    <property type="entry name" value="MITOCHONDRIAL SODIUM_CALCIUM EXCHANGER PROTEIN"/>
    <property type="match status" value="1"/>
</dbReference>
<comment type="caution">
    <text evidence="9">The sequence shown here is derived from an EMBL/GenBank/DDBJ whole genome shotgun (WGS) entry which is preliminary data.</text>
</comment>
<keyword evidence="5 6" id="KW-0472">Membrane</keyword>
<accession>A0ABQ9X397</accession>
<evidence type="ECO:0000256" key="2">
    <source>
        <dbReference type="ARBA" id="ARBA00022448"/>
    </source>
</evidence>
<feature type="transmembrane region" description="Helical" evidence="6">
    <location>
        <begin position="568"/>
        <end position="587"/>
    </location>
</feature>
<comment type="subcellular location">
    <subcellularLocation>
        <location evidence="1">Membrane</location>
        <topology evidence="1">Multi-pass membrane protein</topology>
    </subcellularLocation>
</comment>
<dbReference type="InterPro" id="IPR051359">
    <property type="entry name" value="CaCA_antiporter"/>
</dbReference>
<keyword evidence="4 6" id="KW-1133">Transmembrane helix</keyword>
<feature type="domain" description="Sodium/calcium exchanger membrane region" evidence="8">
    <location>
        <begin position="462"/>
        <end position="611"/>
    </location>
</feature>
<dbReference type="EMBL" id="JARBJD010000271">
    <property type="protein sequence ID" value="KAK2945131.1"/>
    <property type="molecule type" value="Genomic_DNA"/>
</dbReference>
<keyword evidence="7" id="KW-0732">Signal</keyword>
<feature type="transmembrane region" description="Helical" evidence="6">
    <location>
        <begin position="458"/>
        <end position="476"/>
    </location>
</feature>